<dbReference type="Pfam" id="PF00425">
    <property type="entry name" value="Chorismate_bind"/>
    <property type="match status" value="1"/>
</dbReference>
<dbReference type="InterPro" id="IPR005801">
    <property type="entry name" value="ADC_synthase"/>
</dbReference>
<dbReference type="EMBL" id="REFV01000013">
    <property type="protein sequence ID" value="RMB56973.1"/>
    <property type="molecule type" value="Genomic_DNA"/>
</dbReference>
<dbReference type="AlphaFoldDB" id="A0A3M0G553"/>
<sequence>MDAPEVFEHIATHFDEALPFVAYRKPNEKDLKVFLQEDDTLNTTTDYDESGFVFAPFDTAFAEAILIPDTTAITVSLSELSFENGEPHHTHSNPADQQRHIALVKNGISYIKKSGVKKIVLSRKQTINHAYEHPIAIFKRLLHAYPTAFAYCWYHPKVGLWLGATPETLLSISNRKFHTMALAGTQPYKDTLSVSWGTKEIQEQQFVTDAIVQNLKPILSDIKVTPAQTHRAGSLLHLKTDISAPFKSTETSLKTIIEALHPTPAVCGLPRSEAKDFILKNEVYERNYYTGFLGELNLQVTRKRSTHRRNMENLAYGSIQKESHLFVNLRCMEIDAKGAQIYVGGGITEQSNPEAEWQETVDKLSTMLRVLG</sequence>
<gene>
    <name evidence="2" type="ORF">EAX61_12990</name>
</gene>
<keyword evidence="3" id="KW-1185">Reference proteome</keyword>
<dbReference type="OrthoDB" id="9806579at2"/>
<evidence type="ECO:0000313" key="3">
    <source>
        <dbReference type="Proteomes" id="UP000281985"/>
    </source>
</evidence>
<protein>
    <submittedName>
        <fullName evidence="2">Isochorismate synthase</fullName>
    </submittedName>
</protein>
<organism evidence="2 3">
    <name type="scientific">Dokdonia sinensis</name>
    <dbReference type="NCBI Taxonomy" id="2479847"/>
    <lineage>
        <taxon>Bacteria</taxon>
        <taxon>Pseudomonadati</taxon>
        <taxon>Bacteroidota</taxon>
        <taxon>Flavobacteriia</taxon>
        <taxon>Flavobacteriales</taxon>
        <taxon>Flavobacteriaceae</taxon>
        <taxon>Dokdonia</taxon>
    </lineage>
</organism>
<feature type="domain" description="Chorismate-utilising enzyme C-terminal" evidence="1">
    <location>
        <begin position="97"/>
        <end position="363"/>
    </location>
</feature>
<dbReference type="PANTHER" id="PTHR42839">
    <property type="entry name" value="ISOCHORISMATE SYNTHASE ENTC"/>
    <property type="match status" value="1"/>
</dbReference>
<dbReference type="PANTHER" id="PTHR42839:SF2">
    <property type="entry name" value="ISOCHORISMATE SYNTHASE ENTC"/>
    <property type="match status" value="1"/>
</dbReference>
<dbReference type="RefSeq" id="WP_121918131.1">
    <property type="nucleotide sequence ID" value="NZ_REFV01000013.1"/>
</dbReference>
<dbReference type="SUPFAM" id="SSF56322">
    <property type="entry name" value="ADC synthase"/>
    <property type="match status" value="1"/>
</dbReference>
<evidence type="ECO:0000313" key="2">
    <source>
        <dbReference type="EMBL" id="RMB56973.1"/>
    </source>
</evidence>
<reference evidence="2 3" key="1">
    <citation type="submission" date="2018-10" db="EMBL/GenBank/DDBJ databases">
        <title>Dokdonia luteus sp. nov., isolated from sea water.</title>
        <authorList>
            <person name="Zhou L.Y."/>
            <person name="Du Z.J."/>
        </authorList>
    </citation>
    <scope>NUCLEOTIDE SEQUENCE [LARGE SCALE GENOMIC DNA]</scope>
    <source>
        <strain evidence="2 3">SH27</strain>
    </source>
</reference>
<name>A0A3M0G553_9FLAO</name>
<proteinExistence type="predicted"/>
<dbReference type="Gene3D" id="3.60.120.10">
    <property type="entry name" value="Anthranilate synthase"/>
    <property type="match status" value="1"/>
</dbReference>
<evidence type="ECO:0000259" key="1">
    <source>
        <dbReference type="Pfam" id="PF00425"/>
    </source>
</evidence>
<dbReference type="InterPro" id="IPR015890">
    <property type="entry name" value="Chorismate_C"/>
</dbReference>
<comment type="caution">
    <text evidence="2">The sequence shown here is derived from an EMBL/GenBank/DDBJ whole genome shotgun (WGS) entry which is preliminary data.</text>
</comment>
<dbReference type="Proteomes" id="UP000281985">
    <property type="component" value="Unassembled WGS sequence"/>
</dbReference>
<accession>A0A3M0G553</accession>